<evidence type="ECO:0000313" key="6">
    <source>
        <dbReference type="EMBL" id="PYD46405.1"/>
    </source>
</evidence>
<feature type="region of interest" description="Disordered" evidence="1">
    <location>
        <begin position="77"/>
        <end position="104"/>
    </location>
</feature>
<evidence type="ECO:0000259" key="3">
    <source>
        <dbReference type="Pfam" id="PF13005"/>
    </source>
</evidence>
<feature type="domain" description="Transposase IS66 C-terminal" evidence="5">
    <location>
        <begin position="256"/>
        <end position="293"/>
    </location>
</feature>
<evidence type="ECO:0000313" key="7">
    <source>
        <dbReference type="Proteomes" id="UP000248116"/>
    </source>
</evidence>
<sequence length="307" mass="33862">METGTSEIDRLRAALVASEAARQEAEQRATGGEAMVAHLKLLIARMRQDRFGASSERGRRLLDQLELELEDLETAIAEDDAANAPGAAISSEAASERQRPARQPFPADLPRERVIIPVPAQCPCCGSSRLAKLGESVTETLEVIPRRFKVIQTVREKFSCRDCESITQPPAPFHPIARGRAGPWLLSTILTGKFADHLPLNCQSAAFAREGIDLHTSTLADWVGACTATLAPLIAQVRAHERWSPFFGQRAADIYSLVVTAKLNDIDPQAWLAEILARINDQPVSRLHELLPWNWKTSGHRYHTQAV</sequence>
<dbReference type="InterPro" id="IPR004291">
    <property type="entry name" value="Transposase_IS66_central"/>
</dbReference>
<protein>
    <recommendedName>
        <fullName evidence="8">Transposase</fullName>
    </recommendedName>
</protein>
<dbReference type="Pfam" id="PF03050">
    <property type="entry name" value="DDE_Tnp_IS66"/>
    <property type="match status" value="1"/>
</dbReference>
<feature type="domain" description="Transposase IS66 zinc-finger binding" evidence="3">
    <location>
        <begin position="120"/>
        <end position="164"/>
    </location>
</feature>
<dbReference type="InterPro" id="IPR024474">
    <property type="entry name" value="Znf_dom_IS66"/>
</dbReference>
<evidence type="ECO:0000259" key="5">
    <source>
        <dbReference type="Pfam" id="PF13817"/>
    </source>
</evidence>
<evidence type="ECO:0000256" key="1">
    <source>
        <dbReference type="SAM" id="MobiDB-lite"/>
    </source>
</evidence>
<dbReference type="PANTHER" id="PTHR33678:SF1">
    <property type="entry name" value="BLL1576 PROTEIN"/>
    <property type="match status" value="1"/>
</dbReference>
<comment type="caution">
    <text evidence="6">The sequence shown here is derived from an EMBL/GenBank/DDBJ whole genome shotgun (WGS) entry which is preliminary data.</text>
</comment>
<organism evidence="6 7">
    <name type="scientific">Novacetimonas pomaceti</name>
    <dbReference type="NCBI Taxonomy" id="2021998"/>
    <lineage>
        <taxon>Bacteria</taxon>
        <taxon>Pseudomonadati</taxon>
        <taxon>Pseudomonadota</taxon>
        <taxon>Alphaproteobacteria</taxon>
        <taxon>Acetobacterales</taxon>
        <taxon>Acetobacteraceae</taxon>
        <taxon>Novacetimonas</taxon>
    </lineage>
</organism>
<evidence type="ECO:0000259" key="2">
    <source>
        <dbReference type="Pfam" id="PF03050"/>
    </source>
</evidence>
<gene>
    <name evidence="6" type="ORF">C3920_15470</name>
</gene>
<dbReference type="PANTHER" id="PTHR33678">
    <property type="entry name" value="BLL1576 PROTEIN"/>
    <property type="match status" value="1"/>
</dbReference>
<evidence type="ECO:0008006" key="8">
    <source>
        <dbReference type="Google" id="ProtNLM"/>
    </source>
</evidence>
<feature type="domain" description="Transposase IS66 central" evidence="2">
    <location>
        <begin position="179"/>
        <end position="240"/>
    </location>
</feature>
<name>A0ABX5NY14_9PROT</name>
<dbReference type="InterPro" id="IPR052344">
    <property type="entry name" value="Transposase-related"/>
</dbReference>
<feature type="compositionally biased region" description="Low complexity" evidence="1">
    <location>
        <begin position="82"/>
        <end position="93"/>
    </location>
</feature>
<dbReference type="Proteomes" id="UP000248116">
    <property type="component" value="Unassembled WGS sequence"/>
</dbReference>
<dbReference type="EMBL" id="PRCW01000132">
    <property type="protein sequence ID" value="PYD46405.1"/>
    <property type="molecule type" value="Genomic_DNA"/>
</dbReference>
<dbReference type="InterPro" id="IPR024463">
    <property type="entry name" value="Transposase_TnpC_homeodom"/>
</dbReference>
<accession>A0ABX5NY14</accession>
<feature type="domain" description="Transposase TnpC homeodomain" evidence="4">
    <location>
        <begin position="38"/>
        <end position="114"/>
    </location>
</feature>
<dbReference type="Pfam" id="PF13007">
    <property type="entry name" value="LZ_Tnp_IS66"/>
    <property type="match status" value="1"/>
</dbReference>
<evidence type="ECO:0000259" key="4">
    <source>
        <dbReference type="Pfam" id="PF13007"/>
    </source>
</evidence>
<proteinExistence type="predicted"/>
<dbReference type="Pfam" id="PF13005">
    <property type="entry name" value="zf-IS66"/>
    <property type="match status" value="1"/>
</dbReference>
<reference evidence="6 7" key="1">
    <citation type="submission" date="2018-02" db="EMBL/GenBank/DDBJ databases">
        <authorList>
            <person name="Skraban J."/>
            <person name="Trcek J."/>
        </authorList>
    </citation>
    <scope>NUCLEOTIDE SEQUENCE [LARGE SCALE GENOMIC DNA]</scope>
    <source>
        <strain evidence="6 7">AV446</strain>
    </source>
</reference>
<dbReference type="Pfam" id="PF13817">
    <property type="entry name" value="DDE_Tnp_IS66_C"/>
    <property type="match status" value="1"/>
</dbReference>
<keyword evidence="7" id="KW-1185">Reference proteome</keyword>
<dbReference type="InterPro" id="IPR039552">
    <property type="entry name" value="IS66_C"/>
</dbReference>